<dbReference type="InterPro" id="IPR003808">
    <property type="entry name" value="Fe-S_metab-assoc_dom"/>
</dbReference>
<proteinExistence type="inferred from homology"/>
<evidence type="ECO:0000259" key="2">
    <source>
        <dbReference type="Pfam" id="PF02657"/>
    </source>
</evidence>
<dbReference type="PANTHER" id="PTHR43597">
    <property type="entry name" value="SULFUR ACCEPTOR PROTEIN CSDE"/>
    <property type="match status" value="1"/>
</dbReference>
<dbReference type="Proteomes" id="UP001060336">
    <property type="component" value="Chromosome"/>
</dbReference>
<dbReference type="KEGG" id="naci:NUH88_13480"/>
<gene>
    <name evidence="3" type="ORF">NUH88_13480</name>
</gene>
<sequence length="149" mass="16810">MVAETDLAAPERSIAEEQEELISEFAFFDDWMDRYQYLIDLGRKLPELPEEFKRDEFKLKGCQSQVWLVGERHGDRLLFRAISDAAIVSGLIAVILRIYSNRTAEEILATEPDFIRDIGLEEHLSPTRKNGLGAMLNKIKAEAQAAAGG</sequence>
<evidence type="ECO:0000256" key="1">
    <source>
        <dbReference type="ARBA" id="ARBA00010282"/>
    </source>
</evidence>
<dbReference type="RefSeq" id="WP_257766932.1">
    <property type="nucleotide sequence ID" value="NZ_CP102480.1"/>
</dbReference>
<feature type="domain" description="Fe-S metabolism associated" evidence="2">
    <location>
        <begin position="23"/>
        <end position="141"/>
    </location>
</feature>
<dbReference type="SUPFAM" id="SSF82649">
    <property type="entry name" value="SufE/NifU"/>
    <property type="match status" value="1"/>
</dbReference>
<dbReference type="EMBL" id="CP102480">
    <property type="protein sequence ID" value="UUX48425.1"/>
    <property type="molecule type" value="Genomic_DNA"/>
</dbReference>
<dbReference type="PANTHER" id="PTHR43597:SF5">
    <property type="entry name" value="SUFE-LIKE PROTEIN 2, CHLOROPLASTIC"/>
    <property type="match status" value="1"/>
</dbReference>
<dbReference type="Pfam" id="PF02657">
    <property type="entry name" value="SufE"/>
    <property type="match status" value="1"/>
</dbReference>
<name>A0A9J7APA3_9PROT</name>
<protein>
    <submittedName>
        <fullName evidence="3">SufE family protein</fullName>
    </submittedName>
</protein>
<dbReference type="AlphaFoldDB" id="A0A9J7APA3"/>
<accession>A0A9J7APA3</accession>
<evidence type="ECO:0000313" key="3">
    <source>
        <dbReference type="EMBL" id="UUX48425.1"/>
    </source>
</evidence>
<dbReference type="Gene3D" id="3.90.1010.10">
    <property type="match status" value="1"/>
</dbReference>
<organism evidence="3 4">
    <name type="scientific">Nisaea acidiphila</name>
    <dbReference type="NCBI Taxonomy" id="1862145"/>
    <lineage>
        <taxon>Bacteria</taxon>
        <taxon>Pseudomonadati</taxon>
        <taxon>Pseudomonadota</taxon>
        <taxon>Alphaproteobacteria</taxon>
        <taxon>Rhodospirillales</taxon>
        <taxon>Thalassobaculaceae</taxon>
        <taxon>Nisaea</taxon>
    </lineage>
</organism>
<comment type="similarity">
    <text evidence="1">Belongs to the SufE family.</text>
</comment>
<evidence type="ECO:0000313" key="4">
    <source>
        <dbReference type="Proteomes" id="UP001060336"/>
    </source>
</evidence>
<keyword evidence="4" id="KW-1185">Reference proteome</keyword>
<reference evidence="3" key="1">
    <citation type="submission" date="2022-08" db="EMBL/GenBank/DDBJ databases">
        <title>Nisaea acidiphila sp. nov., isolated from a marine algal debris and emended description of the genus Nisaea Urios et al. 2008.</title>
        <authorList>
            <person name="Kwon K."/>
        </authorList>
    </citation>
    <scope>NUCLEOTIDE SEQUENCE</scope>
    <source>
        <strain evidence="3">MEBiC11861</strain>
    </source>
</reference>